<accession>A0AA88MCI1</accession>
<keyword evidence="4" id="KW-1185">Reference proteome</keyword>
<evidence type="ECO:0000313" key="4">
    <source>
        <dbReference type="Proteomes" id="UP001187415"/>
    </source>
</evidence>
<reference evidence="3" key="1">
    <citation type="submission" date="2023-07" db="EMBL/GenBank/DDBJ databases">
        <title>Chromosome-level Genome Assembly of Striped Snakehead (Channa striata).</title>
        <authorList>
            <person name="Liu H."/>
        </authorList>
    </citation>
    <scope>NUCLEOTIDE SEQUENCE</scope>
    <source>
        <strain evidence="3">Gz</strain>
        <tissue evidence="3">Muscle</tissue>
    </source>
</reference>
<dbReference type="EMBL" id="JAUPFM010000012">
    <property type="protein sequence ID" value="KAK2835310.1"/>
    <property type="molecule type" value="Genomic_DNA"/>
</dbReference>
<feature type="region of interest" description="Disordered" evidence="2">
    <location>
        <begin position="56"/>
        <end position="85"/>
    </location>
</feature>
<dbReference type="InterPro" id="IPR052845">
    <property type="entry name" value="Axonemal_dynein_LC_domain"/>
</dbReference>
<protein>
    <recommendedName>
        <fullName evidence="5">Axonemal dynein light chain domain-containing protein 1</fullName>
    </recommendedName>
</protein>
<dbReference type="PANTHER" id="PTHR23052">
    <property type="entry name" value="AXONEMAL DYNEIN LIGHT CHAIN DOMAIN-CONTAINING PROTEIN 1"/>
    <property type="match status" value="1"/>
</dbReference>
<dbReference type="Proteomes" id="UP001187415">
    <property type="component" value="Unassembled WGS sequence"/>
</dbReference>
<evidence type="ECO:0008006" key="5">
    <source>
        <dbReference type="Google" id="ProtNLM"/>
    </source>
</evidence>
<comment type="caution">
    <text evidence="3">The sequence shown here is derived from an EMBL/GenBank/DDBJ whole genome shotgun (WGS) entry which is preliminary data.</text>
</comment>
<proteinExistence type="predicted"/>
<evidence type="ECO:0000256" key="1">
    <source>
        <dbReference type="ARBA" id="ARBA00023054"/>
    </source>
</evidence>
<name>A0AA88MCI1_CHASR</name>
<dbReference type="GO" id="GO:0005737">
    <property type="term" value="C:cytoplasm"/>
    <property type="evidence" value="ECO:0007669"/>
    <property type="project" value="UniProtKB-ARBA"/>
</dbReference>
<dbReference type="AlphaFoldDB" id="A0AA88MCI1"/>
<dbReference type="Pfam" id="PF10211">
    <property type="entry name" value="Ax_dynein_light"/>
    <property type="match status" value="1"/>
</dbReference>
<feature type="compositionally biased region" description="Polar residues" evidence="2">
    <location>
        <begin position="67"/>
        <end position="77"/>
    </location>
</feature>
<organism evidence="3 4">
    <name type="scientific">Channa striata</name>
    <name type="common">Snakehead murrel</name>
    <name type="synonym">Ophicephalus striatus</name>
    <dbReference type="NCBI Taxonomy" id="64152"/>
    <lineage>
        <taxon>Eukaryota</taxon>
        <taxon>Metazoa</taxon>
        <taxon>Chordata</taxon>
        <taxon>Craniata</taxon>
        <taxon>Vertebrata</taxon>
        <taxon>Euteleostomi</taxon>
        <taxon>Actinopterygii</taxon>
        <taxon>Neopterygii</taxon>
        <taxon>Teleostei</taxon>
        <taxon>Neoteleostei</taxon>
        <taxon>Acanthomorphata</taxon>
        <taxon>Anabantaria</taxon>
        <taxon>Anabantiformes</taxon>
        <taxon>Channoidei</taxon>
        <taxon>Channidae</taxon>
        <taxon>Channa</taxon>
    </lineage>
</organism>
<dbReference type="PANTHER" id="PTHR23052:SF1">
    <property type="entry name" value="AXONEMAL DYNEIN LIGHT CHAIN DOMAIN-CONTAINING PROTEIN 1"/>
    <property type="match status" value="1"/>
</dbReference>
<keyword evidence="1" id="KW-0175">Coiled coil</keyword>
<evidence type="ECO:0000256" key="2">
    <source>
        <dbReference type="SAM" id="MobiDB-lite"/>
    </source>
</evidence>
<feature type="region of interest" description="Disordered" evidence="2">
    <location>
        <begin position="994"/>
        <end position="1047"/>
    </location>
</feature>
<sequence length="1047" mass="119046">METDTKSTITLKASPSSTQATVFCHPWRSSSFTDSWQASPGAAYTRLDVDSVGLRTSTEHRRCESRTYGSVRTSSAPGGSRSEDARVTKMSFQVPGESSETELPPVSDHVIPDELLVSLTSTVCNKSTMGHTAHDRCCKVCGIRRPDAVWHHPCGREKYKYFLEQPTSITGAGRDISFLCDAMVTQKKTAPLPPLTDRRSSSDGLSVSESVVPQEYHIVKNKGLRGLEFYEDAFTVQLQDDEQTLRVFPSLRPSGRLEVVQLMRMMDDMLEKAGIDQHSEELTDLSQMEGLLELVQVEQNIYNIVFHELIRQVSVGCAERGQLLAKLRKRYQSLLERIPRRVKALHTEAVAQRALDRRLTAEIHHIKTSIQQLSTELSKIRVHDAVVFQQAEHAQRELTEALNQTHTNSDVVQGYHELYELQRNRLEAQLLQLIEERDHWTHHTFCLALKVINIKKLNMVRWLHLCEQNWFKTAERCILFLTSKDTEDLNLIMELCDQWREQLTDFMFHLKKTEHAQCEQISGIKHGIAKWLSFYATQKCPDPKFEKSSLEQIHADLKQWSNTLARMCERYEGEELLCCQQTLGELDSVQDRWRNICLQLFRRHCSPDGELPGNQQDLTELDRIMSKLTKQLDSHVSGESGIHTLIVSLHGFLESWVTKLDAVITCPENMSMTDWLTLEKALQNWQNIAEDAHNLSRIEAENKKGESKPDIYKETERLFVKVQNFITNLSEFTDDENQTLSKEVSSNHMAQTRWMLDLLIFILPDLSEDNQEQEQYFITNISLKTLDEDARMLAEKMDYFSKYIISHYKLMLEENPINNEKEMYECKKLQMECTDWVETCAILLSDVKSGPVGPATRSDVPITPADSVDTPVDKIESAELTTDSEATAVTCIIEAEKTEVEQATCEKAVMNVIGYDGNITQRILGEGSVQLSGTDQFVVPPATDETHKGFCDLTTIGALQLELHDAELRVQSAEDRALKAEEALQAALEKIQDLERQLQGQPSVEPSSEETRKTPTSSSQAVTTQPAPPKKISEAKQRSTSKKTKKH</sequence>
<dbReference type="InterPro" id="IPR019347">
    <property type="entry name" value="Axonemal_dynein_light_chain"/>
</dbReference>
<gene>
    <name evidence="3" type="ORF">Q5P01_015794</name>
</gene>
<feature type="compositionally biased region" description="Polar residues" evidence="2">
    <location>
        <begin position="1014"/>
        <end position="1025"/>
    </location>
</feature>
<evidence type="ECO:0000313" key="3">
    <source>
        <dbReference type="EMBL" id="KAK2835310.1"/>
    </source>
</evidence>